<proteinExistence type="predicted"/>
<dbReference type="PROSITE" id="PS51186">
    <property type="entry name" value="GNAT"/>
    <property type="match status" value="1"/>
</dbReference>
<keyword evidence="2" id="KW-0808">Transferase</keyword>
<dbReference type="SUPFAM" id="SSF55729">
    <property type="entry name" value="Acyl-CoA N-acyltransferases (Nat)"/>
    <property type="match status" value="1"/>
</dbReference>
<protein>
    <submittedName>
        <fullName evidence="2">Ribosomal-protein-serine acetyltransferase</fullName>
        <ecNumber evidence="2">2.3.1.-</ecNumber>
    </submittedName>
</protein>
<sequence>MAHLSLDALPPTLPTRIPGVSLRVLTSADSAEYRALLRANRAHLTRHGDFTDQVGASAEEIEEELAHPGEKERAYGIRLHGTLVGRVGIIAVAPPHYGLGYWLAQNATGHGRASAACAALVESASAVLGATDMFAGVTHGNDSSAALLRRLGFTPVAEFPTYTRFRLALTPPGRQGPRALRP</sequence>
<dbReference type="Proteomes" id="UP000536604">
    <property type="component" value="Unassembled WGS sequence"/>
</dbReference>
<dbReference type="RefSeq" id="WP_184290107.1">
    <property type="nucleotide sequence ID" value="NZ_JACHJO010000004.1"/>
</dbReference>
<reference evidence="2 3" key="1">
    <citation type="submission" date="2020-08" db="EMBL/GenBank/DDBJ databases">
        <title>Genomic Encyclopedia of Type Strains, Phase III (KMG-III): the genomes of soil and plant-associated and newly described type strains.</title>
        <authorList>
            <person name="Whitman W."/>
        </authorList>
    </citation>
    <scope>NUCLEOTIDE SEQUENCE [LARGE SCALE GENOMIC DNA]</scope>
    <source>
        <strain evidence="2 3">CECT 8712</strain>
    </source>
</reference>
<dbReference type="PANTHER" id="PTHR43792">
    <property type="entry name" value="GNAT FAMILY, PUTATIVE (AFU_ORTHOLOGUE AFUA_3G00765)-RELATED-RELATED"/>
    <property type="match status" value="1"/>
</dbReference>
<name>A0A841ILY3_9ACTN</name>
<dbReference type="GO" id="GO:0016747">
    <property type="term" value="F:acyltransferase activity, transferring groups other than amino-acyl groups"/>
    <property type="evidence" value="ECO:0007669"/>
    <property type="project" value="InterPro"/>
</dbReference>
<dbReference type="InterPro" id="IPR000182">
    <property type="entry name" value="GNAT_dom"/>
</dbReference>
<dbReference type="EMBL" id="JACHJO010000004">
    <property type="protein sequence ID" value="MBB6119747.1"/>
    <property type="molecule type" value="Genomic_DNA"/>
</dbReference>
<keyword evidence="2" id="KW-0012">Acyltransferase</keyword>
<evidence type="ECO:0000259" key="1">
    <source>
        <dbReference type="PROSITE" id="PS51186"/>
    </source>
</evidence>
<accession>A0A841ILY3</accession>
<dbReference type="Pfam" id="PF13302">
    <property type="entry name" value="Acetyltransf_3"/>
    <property type="match status" value="1"/>
</dbReference>
<dbReference type="AlphaFoldDB" id="A0A841ILY3"/>
<evidence type="ECO:0000313" key="3">
    <source>
        <dbReference type="Proteomes" id="UP000536604"/>
    </source>
</evidence>
<feature type="domain" description="N-acetyltransferase" evidence="1">
    <location>
        <begin position="20"/>
        <end position="172"/>
    </location>
</feature>
<dbReference type="EC" id="2.3.1.-" evidence="2"/>
<gene>
    <name evidence="2" type="ORF">FHS13_001696</name>
</gene>
<dbReference type="Gene3D" id="3.40.630.30">
    <property type="match status" value="1"/>
</dbReference>
<comment type="caution">
    <text evidence="2">The sequence shown here is derived from an EMBL/GenBank/DDBJ whole genome shotgun (WGS) entry which is preliminary data.</text>
</comment>
<dbReference type="InterPro" id="IPR051531">
    <property type="entry name" value="N-acetyltransferase"/>
</dbReference>
<evidence type="ECO:0000313" key="2">
    <source>
        <dbReference type="EMBL" id="MBB6119747.1"/>
    </source>
</evidence>
<dbReference type="InterPro" id="IPR016181">
    <property type="entry name" value="Acyl_CoA_acyltransferase"/>
</dbReference>
<keyword evidence="3" id="KW-1185">Reference proteome</keyword>
<organism evidence="2 3">
    <name type="scientific">Nocardiopsis algeriensis</name>
    <dbReference type="NCBI Taxonomy" id="1478215"/>
    <lineage>
        <taxon>Bacteria</taxon>
        <taxon>Bacillati</taxon>
        <taxon>Actinomycetota</taxon>
        <taxon>Actinomycetes</taxon>
        <taxon>Streptosporangiales</taxon>
        <taxon>Nocardiopsidaceae</taxon>
        <taxon>Nocardiopsis</taxon>
    </lineage>
</organism>